<evidence type="ECO:0000313" key="3">
    <source>
        <dbReference type="Proteomes" id="UP000516052"/>
    </source>
</evidence>
<feature type="signal peptide" evidence="1">
    <location>
        <begin position="1"/>
        <end position="27"/>
    </location>
</feature>
<accession>A0A7H0I7S5</accession>
<proteinExistence type="predicted"/>
<name>A0A7H0I7S5_9ACTN</name>
<protein>
    <submittedName>
        <fullName evidence="2">Uncharacterized protein</fullName>
    </submittedName>
</protein>
<dbReference type="RefSeq" id="WP_187745880.1">
    <property type="nucleotide sequence ID" value="NZ_CP060828.1"/>
</dbReference>
<evidence type="ECO:0000256" key="1">
    <source>
        <dbReference type="SAM" id="SignalP"/>
    </source>
</evidence>
<evidence type="ECO:0000313" key="2">
    <source>
        <dbReference type="EMBL" id="QNP68841.1"/>
    </source>
</evidence>
<dbReference type="EMBL" id="CP060828">
    <property type="protein sequence ID" value="QNP68841.1"/>
    <property type="molecule type" value="Genomic_DNA"/>
</dbReference>
<organism evidence="2 3">
    <name type="scientific">Streptomyces roseirectus</name>
    <dbReference type="NCBI Taxonomy" id="2768066"/>
    <lineage>
        <taxon>Bacteria</taxon>
        <taxon>Bacillati</taxon>
        <taxon>Actinomycetota</taxon>
        <taxon>Actinomycetes</taxon>
        <taxon>Kitasatosporales</taxon>
        <taxon>Streptomycetaceae</taxon>
        <taxon>Streptomyces</taxon>
    </lineage>
</organism>
<gene>
    <name evidence="2" type="ORF">IAG44_04815</name>
</gene>
<dbReference type="AlphaFoldDB" id="A0A7H0I7S5"/>
<sequence length="97" mass="10009">MRIAAALTAVALSGALAGAGLAGTAHAAPSGEAGILACSTQKISSKVARGWCSAGTDWRVGVKCTDGRHYYSGWVADARYQHAICGSGTITHYWIDR</sequence>
<keyword evidence="1" id="KW-0732">Signal</keyword>
<dbReference type="Proteomes" id="UP000516052">
    <property type="component" value="Chromosome"/>
</dbReference>
<reference evidence="2 3" key="1">
    <citation type="submission" date="2020-08" db="EMBL/GenBank/DDBJ databases">
        <title>A novel species.</title>
        <authorList>
            <person name="Gao J."/>
        </authorList>
    </citation>
    <scope>NUCLEOTIDE SEQUENCE [LARGE SCALE GENOMIC DNA]</scope>
    <source>
        <strain evidence="2 3">CRXT-G-22</strain>
    </source>
</reference>
<feature type="chain" id="PRO_5028874194" evidence="1">
    <location>
        <begin position="28"/>
        <end position="97"/>
    </location>
</feature>
<dbReference type="KEGG" id="sroi:IAG44_04815"/>
<keyword evidence="3" id="KW-1185">Reference proteome</keyword>